<keyword evidence="2" id="KW-0547">Nucleotide-binding</keyword>
<comment type="similarity">
    <text evidence="1">Belongs to the DNA2/NAM7 helicase family.</text>
</comment>
<dbReference type="Pfam" id="PF13087">
    <property type="entry name" value="AAA_12"/>
    <property type="match status" value="1"/>
</dbReference>
<dbReference type="InterPro" id="IPR027417">
    <property type="entry name" value="P-loop_NTPase"/>
</dbReference>
<dbReference type="InterPro" id="IPR041679">
    <property type="entry name" value="DNA2/NAM7-like_C"/>
</dbReference>
<evidence type="ECO:0000256" key="1">
    <source>
        <dbReference type="ARBA" id="ARBA00007913"/>
    </source>
</evidence>
<evidence type="ECO:0000259" key="7">
    <source>
        <dbReference type="Pfam" id="PF13087"/>
    </source>
</evidence>
<dbReference type="Gene3D" id="3.40.50.300">
    <property type="entry name" value="P-loop containing nucleotide triphosphate hydrolases"/>
    <property type="match status" value="2"/>
</dbReference>
<keyword evidence="3" id="KW-0378">Hydrolase</keyword>
<dbReference type="PANTHER" id="PTHR43788:SF16">
    <property type="entry name" value="HELICASE WITH ZINC FINGER 2"/>
    <property type="match status" value="1"/>
</dbReference>
<evidence type="ECO:0000256" key="4">
    <source>
        <dbReference type="ARBA" id="ARBA00022806"/>
    </source>
</evidence>
<accession>A0A7I4Z2Q7</accession>
<dbReference type="PANTHER" id="PTHR43788">
    <property type="entry name" value="DNA2/NAM7 HELICASE FAMILY MEMBER"/>
    <property type="match status" value="1"/>
</dbReference>
<keyword evidence="8" id="KW-1185">Reference proteome</keyword>
<dbReference type="InterPro" id="IPR050534">
    <property type="entry name" value="Coronavir_polyprotein_1ab"/>
</dbReference>
<dbReference type="GO" id="GO:0005524">
    <property type="term" value="F:ATP binding"/>
    <property type="evidence" value="ECO:0007669"/>
    <property type="project" value="UniProtKB-KW"/>
</dbReference>
<keyword evidence="4" id="KW-0347">Helicase</keyword>
<dbReference type="CDD" id="cd18808">
    <property type="entry name" value="SF1_C_Upf1"/>
    <property type="match status" value="1"/>
</dbReference>
<evidence type="ECO:0000259" key="6">
    <source>
        <dbReference type="Pfam" id="PF13086"/>
    </source>
</evidence>
<evidence type="ECO:0000256" key="3">
    <source>
        <dbReference type="ARBA" id="ARBA00022801"/>
    </source>
</evidence>
<evidence type="ECO:0000313" key="8">
    <source>
        <dbReference type="Proteomes" id="UP000025227"/>
    </source>
</evidence>
<feature type="domain" description="DNA2/NAM7 helicase helicase" evidence="6">
    <location>
        <begin position="13"/>
        <end position="264"/>
    </location>
</feature>
<dbReference type="GO" id="GO:0016787">
    <property type="term" value="F:hydrolase activity"/>
    <property type="evidence" value="ECO:0007669"/>
    <property type="project" value="UniProtKB-KW"/>
</dbReference>
<dbReference type="AlphaFoldDB" id="A0A7I4Z2Q7"/>
<sequence>MSVILDSRRLQLRPDQARAVEMSTGTHPIFAIQAAYGTGKTVIGGTAIQAAYGTGKTVTVTARLSVPGELVIATATTNVAIAQFIETLLRLDEFSHLPILRFVADSALQEGVPRTPVDLHTILQSLLSRYFNRLHPQEIRRMRRYTRGRRLLEQLLFHPEQLSRLSEEEREEYRIAEMCNSEATERAIAILLRLQFPAVLCITTSSLLNSTREGGLFHELLSSCRTIIADEASQIPEIPVFVAMVTRFPQACHIYIGDVHQLQPHLRCPRSALAARLGGRGVMSLLLSRNIPLAPLVTTFRAHPALVHLSNTLVYDGTLESGTPAHRRNDLILRLSLPKPRVPFVLVNDQCCRDIIRGLLSRDVPSSSIGVITFYKEQQHRLQEYTDRLGVALYTVDSVQGREMDVAIVLTTRTDVDEASGNFLNDIQRMNVALTRCKYGQFVLGYLNALHTLSNWSQLVAWAARRNTIVETVDLPDIFS</sequence>
<reference evidence="9" key="1">
    <citation type="submission" date="2020-12" db="UniProtKB">
        <authorList>
            <consortium name="WormBaseParasite"/>
        </authorList>
    </citation>
    <scope>IDENTIFICATION</scope>
    <source>
        <strain evidence="9">MHco3</strain>
    </source>
</reference>
<dbReference type="WBParaSite" id="HCON_00174420-00001">
    <property type="protein sequence ID" value="HCON_00174420-00001"/>
    <property type="gene ID" value="HCON_00174420"/>
</dbReference>
<organism evidence="8 9">
    <name type="scientific">Haemonchus contortus</name>
    <name type="common">Barber pole worm</name>
    <dbReference type="NCBI Taxonomy" id="6289"/>
    <lineage>
        <taxon>Eukaryota</taxon>
        <taxon>Metazoa</taxon>
        <taxon>Ecdysozoa</taxon>
        <taxon>Nematoda</taxon>
        <taxon>Chromadorea</taxon>
        <taxon>Rhabditida</taxon>
        <taxon>Rhabditina</taxon>
        <taxon>Rhabditomorpha</taxon>
        <taxon>Strongyloidea</taxon>
        <taxon>Trichostrongylidae</taxon>
        <taxon>Haemonchus</taxon>
    </lineage>
</organism>
<dbReference type="GO" id="GO:0043139">
    <property type="term" value="F:5'-3' DNA helicase activity"/>
    <property type="evidence" value="ECO:0007669"/>
    <property type="project" value="TreeGrafter"/>
</dbReference>
<protein>
    <submittedName>
        <fullName evidence="9">DNA helicase</fullName>
    </submittedName>
</protein>
<dbReference type="Pfam" id="PF13086">
    <property type="entry name" value="AAA_11"/>
    <property type="match status" value="1"/>
</dbReference>
<name>A0A7I4Z2Q7_HAECO</name>
<evidence type="ECO:0000313" key="9">
    <source>
        <dbReference type="WBParaSite" id="HCON_00174420-00001"/>
    </source>
</evidence>
<dbReference type="Proteomes" id="UP000025227">
    <property type="component" value="Unplaced"/>
</dbReference>
<dbReference type="OMA" id="TRERNQY"/>
<dbReference type="SUPFAM" id="SSF52540">
    <property type="entry name" value="P-loop containing nucleoside triphosphate hydrolases"/>
    <property type="match status" value="1"/>
</dbReference>
<feature type="domain" description="DNA2/NAM7 helicase-like C-terminal" evidence="7">
    <location>
        <begin position="352"/>
        <end position="445"/>
    </location>
</feature>
<dbReference type="InterPro" id="IPR047187">
    <property type="entry name" value="SF1_C_Upf1"/>
</dbReference>
<proteinExistence type="inferred from homology"/>
<keyword evidence="5" id="KW-0067">ATP-binding</keyword>
<evidence type="ECO:0000256" key="2">
    <source>
        <dbReference type="ARBA" id="ARBA00022741"/>
    </source>
</evidence>
<dbReference type="OrthoDB" id="306218at2759"/>
<dbReference type="InterPro" id="IPR041677">
    <property type="entry name" value="DNA2/NAM7_AAA_11"/>
</dbReference>
<evidence type="ECO:0000256" key="5">
    <source>
        <dbReference type="ARBA" id="ARBA00022840"/>
    </source>
</evidence>